<reference evidence="6" key="1">
    <citation type="submission" date="2022-06" db="EMBL/GenBank/DDBJ databases">
        <title>A novel DMS-producing enzyme.</title>
        <authorList>
            <person name="Zhang Y."/>
        </authorList>
    </citation>
    <scope>NUCLEOTIDE SEQUENCE</scope>
    <source>
        <strain evidence="6">RT37</strain>
    </source>
</reference>
<gene>
    <name evidence="6" type="ORF">NFG58_15930</name>
</gene>
<evidence type="ECO:0000256" key="4">
    <source>
        <dbReference type="ARBA" id="ARBA00023136"/>
    </source>
</evidence>
<sequence length="72" mass="7729">MALKEVALGGIYFSPLLVYALIGLLLAAVLRFALHRLCGTSRLWYEAWLDTSLFVLCTAGVAWWGALASGGA</sequence>
<dbReference type="InterPro" id="IPR012451">
    <property type="entry name" value="DUF1656"/>
</dbReference>
<evidence type="ECO:0000256" key="2">
    <source>
        <dbReference type="ARBA" id="ARBA00022692"/>
    </source>
</evidence>
<dbReference type="EMBL" id="CP098827">
    <property type="protein sequence ID" value="XBO70096.1"/>
    <property type="molecule type" value="Genomic_DNA"/>
</dbReference>
<feature type="transmembrane region" description="Helical" evidence="5">
    <location>
        <begin position="12"/>
        <end position="34"/>
    </location>
</feature>
<dbReference type="RefSeq" id="WP_108132484.1">
    <property type="nucleotide sequence ID" value="NZ_CP098827.1"/>
</dbReference>
<protein>
    <submittedName>
        <fullName evidence="6">DUF1656 domain-containing protein</fullName>
    </submittedName>
</protein>
<proteinExistence type="predicted"/>
<dbReference type="Pfam" id="PF07869">
    <property type="entry name" value="DUF1656"/>
    <property type="match status" value="1"/>
</dbReference>
<keyword evidence="1" id="KW-1003">Cell membrane</keyword>
<organism evidence="6">
    <name type="scientific">Halomonas sp. RT37</name>
    <dbReference type="NCBI Taxonomy" id="2950872"/>
    <lineage>
        <taxon>Bacteria</taxon>
        <taxon>Pseudomonadati</taxon>
        <taxon>Pseudomonadota</taxon>
        <taxon>Gammaproteobacteria</taxon>
        <taxon>Oceanospirillales</taxon>
        <taxon>Halomonadaceae</taxon>
        <taxon>Halomonas</taxon>
    </lineage>
</organism>
<keyword evidence="3 5" id="KW-1133">Transmembrane helix</keyword>
<accession>A0AAU7KEX4</accession>
<name>A0AAU7KEX4_9GAMM</name>
<evidence type="ECO:0000256" key="3">
    <source>
        <dbReference type="ARBA" id="ARBA00022989"/>
    </source>
</evidence>
<dbReference type="AlphaFoldDB" id="A0AAU7KEX4"/>
<evidence type="ECO:0000256" key="5">
    <source>
        <dbReference type="SAM" id="Phobius"/>
    </source>
</evidence>
<keyword evidence="4 5" id="KW-0472">Membrane</keyword>
<keyword evidence="2 5" id="KW-0812">Transmembrane</keyword>
<evidence type="ECO:0000313" key="6">
    <source>
        <dbReference type="EMBL" id="XBO70096.1"/>
    </source>
</evidence>
<evidence type="ECO:0000256" key="1">
    <source>
        <dbReference type="ARBA" id="ARBA00022475"/>
    </source>
</evidence>
<feature type="transmembrane region" description="Helical" evidence="5">
    <location>
        <begin position="46"/>
        <end position="66"/>
    </location>
</feature>